<dbReference type="PANTHER" id="PTHR30154:SF53">
    <property type="entry name" value="HTH-TYPE TRANSCRIPTIONAL REGULATOR LRPC"/>
    <property type="match status" value="1"/>
</dbReference>
<dbReference type="Proteomes" id="UP000180036">
    <property type="component" value="Unassembled WGS sequence"/>
</dbReference>
<dbReference type="InterPro" id="IPR000485">
    <property type="entry name" value="AsnC-type_HTH_dom"/>
</dbReference>
<dbReference type="GO" id="GO:0005829">
    <property type="term" value="C:cytosol"/>
    <property type="evidence" value="ECO:0007669"/>
    <property type="project" value="TreeGrafter"/>
</dbReference>
<dbReference type="SMART" id="SM00344">
    <property type="entry name" value="HTH_ASNC"/>
    <property type="match status" value="1"/>
</dbReference>
<dbReference type="InterPro" id="IPR036388">
    <property type="entry name" value="WH-like_DNA-bd_sf"/>
</dbReference>
<name>A0A0D7XN88_BACAM</name>
<dbReference type="OMA" id="STTPCWK"/>
<keyword evidence="3" id="KW-0804">Transcription</keyword>
<dbReference type="Pfam" id="PF13404">
    <property type="entry name" value="HTH_AsnC-type"/>
    <property type="match status" value="1"/>
</dbReference>
<reference evidence="5" key="2">
    <citation type="submission" date="2023-02" db="EMBL/GenBank/DDBJ databases">
        <title>Draft Whole-Genome Sequences of Bacillus Strains of Potential Probiotic for Poultry.</title>
        <authorList>
            <person name="Ma L.M."/>
            <person name="Lopez-Guerra N."/>
            <person name="Zhang G."/>
        </authorList>
    </citation>
    <scope>NUCLEOTIDE SEQUENCE</scope>
    <source>
        <strain evidence="5">OSU1013-24</strain>
    </source>
</reference>
<protein>
    <submittedName>
        <fullName evidence="5 6">AsnC family transcriptional regulator</fullName>
    </submittedName>
</protein>
<dbReference type="RefSeq" id="WP_003156263.1">
    <property type="nucleotide sequence ID" value="NZ_BSRV01000005.1"/>
</dbReference>
<dbReference type="PROSITE" id="PS50956">
    <property type="entry name" value="HTH_ASNC_2"/>
    <property type="match status" value="1"/>
</dbReference>
<evidence type="ECO:0000313" key="8">
    <source>
        <dbReference type="Proteomes" id="UP001222377"/>
    </source>
</evidence>
<feature type="domain" description="HTH asnC-type" evidence="4">
    <location>
        <begin position="3"/>
        <end position="64"/>
    </location>
</feature>
<dbReference type="GO" id="GO:0043200">
    <property type="term" value="P:response to amino acid"/>
    <property type="evidence" value="ECO:0007669"/>
    <property type="project" value="TreeGrafter"/>
</dbReference>
<dbReference type="Proteomes" id="UP001222377">
    <property type="component" value="Unassembled WGS sequence"/>
</dbReference>
<dbReference type="AlphaFoldDB" id="A0A0D7XN88"/>
<organism evidence="5 8">
    <name type="scientific">Bacillus amyloliquefaciens</name>
    <name type="common">Bacillus velezensis</name>
    <dbReference type="NCBI Taxonomy" id="1390"/>
    <lineage>
        <taxon>Bacteria</taxon>
        <taxon>Bacillati</taxon>
        <taxon>Bacillota</taxon>
        <taxon>Bacilli</taxon>
        <taxon>Bacillales</taxon>
        <taxon>Bacillaceae</taxon>
        <taxon>Bacillus</taxon>
        <taxon>Bacillus amyloliquefaciens group</taxon>
    </lineage>
</organism>
<dbReference type="InterPro" id="IPR019887">
    <property type="entry name" value="Tscrpt_reg_AsnC/Lrp_C"/>
</dbReference>
<dbReference type="SUPFAM" id="SSF46785">
    <property type="entry name" value="Winged helix' DNA-binding domain"/>
    <property type="match status" value="1"/>
</dbReference>
<reference evidence="6 7" key="1">
    <citation type="submission" date="2016-10" db="EMBL/GenBank/DDBJ databases">
        <authorList>
            <person name="Marach S."/>
            <person name="Prathuangwong S."/>
            <person name="Takikawa Y."/>
            <person name="Dohra H."/>
        </authorList>
    </citation>
    <scope>NUCLEOTIDE SEQUENCE [LARGE SCALE GENOMIC DNA]</scope>
    <source>
        <strain evidence="6 7">K2</strain>
    </source>
</reference>
<evidence type="ECO:0000256" key="1">
    <source>
        <dbReference type="ARBA" id="ARBA00023015"/>
    </source>
</evidence>
<dbReference type="PRINTS" id="PR00033">
    <property type="entry name" value="HTHASNC"/>
</dbReference>
<evidence type="ECO:0000259" key="4">
    <source>
        <dbReference type="PROSITE" id="PS50956"/>
    </source>
</evidence>
<proteinExistence type="predicted"/>
<evidence type="ECO:0000313" key="5">
    <source>
        <dbReference type="EMBL" id="MDF4195228.1"/>
    </source>
</evidence>
<dbReference type="Pfam" id="PF01037">
    <property type="entry name" value="AsnC_trans_reg"/>
    <property type="match status" value="1"/>
</dbReference>
<gene>
    <name evidence="6" type="ORF">BKP66_16035</name>
    <name evidence="5" type="ORF">PV946_15935</name>
</gene>
<evidence type="ECO:0000256" key="3">
    <source>
        <dbReference type="ARBA" id="ARBA00023163"/>
    </source>
</evidence>
<dbReference type="GeneID" id="76426899"/>
<evidence type="ECO:0000313" key="7">
    <source>
        <dbReference type="Proteomes" id="UP000180036"/>
    </source>
</evidence>
<evidence type="ECO:0000256" key="2">
    <source>
        <dbReference type="ARBA" id="ARBA00023125"/>
    </source>
</evidence>
<dbReference type="InterPro" id="IPR011008">
    <property type="entry name" value="Dimeric_a/b-barrel"/>
</dbReference>
<dbReference type="EMBL" id="MOEA01000004">
    <property type="protein sequence ID" value="OIK19835.1"/>
    <property type="molecule type" value="Genomic_DNA"/>
</dbReference>
<dbReference type="FunFam" id="1.10.10.10:FF:000186">
    <property type="entry name" value="AsnC family transcriptional regulator"/>
    <property type="match status" value="1"/>
</dbReference>
<dbReference type="InterPro" id="IPR036390">
    <property type="entry name" value="WH_DNA-bd_sf"/>
</dbReference>
<dbReference type="Gene3D" id="3.30.70.920">
    <property type="match status" value="1"/>
</dbReference>
<dbReference type="GO" id="GO:0043565">
    <property type="term" value="F:sequence-specific DNA binding"/>
    <property type="evidence" value="ECO:0007669"/>
    <property type="project" value="InterPro"/>
</dbReference>
<dbReference type="eggNOG" id="COG1522">
    <property type="taxonomic scope" value="Bacteria"/>
</dbReference>
<keyword evidence="2" id="KW-0238">DNA-binding</keyword>
<evidence type="ECO:0000313" key="6">
    <source>
        <dbReference type="EMBL" id="OIK19835.1"/>
    </source>
</evidence>
<dbReference type="SUPFAM" id="SSF54909">
    <property type="entry name" value="Dimeric alpha+beta barrel"/>
    <property type="match status" value="1"/>
</dbReference>
<dbReference type="EMBL" id="JARKHX010000005">
    <property type="protein sequence ID" value="MDF4195228.1"/>
    <property type="molecule type" value="Genomic_DNA"/>
</dbReference>
<dbReference type="OrthoDB" id="34294at2"/>
<accession>A0A0D7XN88</accession>
<comment type="caution">
    <text evidence="5">The sequence shown here is derived from an EMBL/GenBank/DDBJ whole genome shotgun (WGS) entry which is preliminary data.</text>
</comment>
<dbReference type="Gene3D" id="1.10.10.10">
    <property type="entry name" value="Winged helix-like DNA-binding domain superfamily/Winged helix DNA-binding domain"/>
    <property type="match status" value="1"/>
</dbReference>
<keyword evidence="1" id="KW-0805">Transcription regulation</keyword>
<dbReference type="PANTHER" id="PTHR30154">
    <property type="entry name" value="LEUCINE-RESPONSIVE REGULATORY PROTEIN"/>
    <property type="match status" value="1"/>
</dbReference>
<dbReference type="InterPro" id="IPR019888">
    <property type="entry name" value="Tscrpt_reg_AsnC-like"/>
</dbReference>
<sequence>MKLDNVDLSIIKELQRDSRLSMRELGRKIKLSAPSVTERVRQLESFGVIKRYTLDIDQKKIGLPVSCIVEATVKNGKYDQFKTYIQSIPNIEFCFRVAGAACYMLKINADSLETIEHFINRTSPYAQTVTHVIFSEIDTKNVLD</sequence>